<proteinExistence type="predicted"/>
<gene>
    <name evidence="1" type="ORF">BLNAU_8516</name>
</gene>
<dbReference type="EMBL" id="JARBJD010000055">
    <property type="protein sequence ID" value="KAK2956462.1"/>
    <property type="molecule type" value="Genomic_DNA"/>
</dbReference>
<protein>
    <submittedName>
        <fullName evidence="1">Uncharacterized protein</fullName>
    </submittedName>
</protein>
<dbReference type="Proteomes" id="UP001281761">
    <property type="component" value="Unassembled WGS sequence"/>
</dbReference>
<evidence type="ECO:0000313" key="2">
    <source>
        <dbReference type="Proteomes" id="UP001281761"/>
    </source>
</evidence>
<reference evidence="1 2" key="1">
    <citation type="journal article" date="2022" name="bioRxiv">
        <title>Genomics of Preaxostyla Flagellates Illuminates Evolutionary Transitions and the Path Towards Mitochondrial Loss.</title>
        <authorList>
            <person name="Novak L.V.F."/>
            <person name="Treitli S.C."/>
            <person name="Pyrih J."/>
            <person name="Halakuc P."/>
            <person name="Pipaliya S.V."/>
            <person name="Vacek V."/>
            <person name="Brzon O."/>
            <person name="Soukal P."/>
            <person name="Eme L."/>
            <person name="Dacks J.B."/>
            <person name="Karnkowska A."/>
            <person name="Elias M."/>
            <person name="Hampl V."/>
        </authorList>
    </citation>
    <scope>NUCLEOTIDE SEQUENCE [LARGE SCALE GENOMIC DNA]</scope>
    <source>
        <strain evidence="1">NAU3</strain>
        <tissue evidence="1">Gut</tissue>
    </source>
</reference>
<evidence type="ECO:0000313" key="1">
    <source>
        <dbReference type="EMBL" id="KAK2956462.1"/>
    </source>
</evidence>
<sequence length="248" mass="28213">MESAGQVAQGLSPRKLLKSIQIRWTTCLSTIRQSFQYFDIIVSILTQNLDDHSKDLVKLFSDGKNLLRLAAMEIVLSQADETNRKLHRTNLPLTDSHSFIQDLIKATRDFSIDFVKTRLTGRTSADKYERCRPFIDEICSECCGWATELSLTLTRRLAFPTETTGLNIISHDLLMLPQSPTSDNGIIALSQHFSNFVQPVLRKNTVVHWHNLKATYQQFYAEKGLNSTQIIKEVLTKTTGINIDRNRA</sequence>
<comment type="caution">
    <text evidence="1">The sequence shown here is derived from an EMBL/GenBank/DDBJ whole genome shotgun (WGS) entry which is preliminary data.</text>
</comment>
<name>A0ABQ9XY94_9EUKA</name>
<keyword evidence="2" id="KW-1185">Reference proteome</keyword>
<accession>A0ABQ9XY94</accession>
<organism evidence="1 2">
    <name type="scientific">Blattamonas nauphoetae</name>
    <dbReference type="NCBI Taxonomy" id="2049346"/>
    <lineage>
        <taxon>Eukaryota</taxon>
        <taxon>Metamonada</taxon>
        <taxon>Preaxostyla</taxon>
        <taxon>Oxymonadida</taxon>
        <taxon>Blattamonas</taxon>
    </lineage>
</organism>